<reference evidence="9 10" key="1">
    <citation type="submission" date="2017-10" db="EMBL/GenBank/DDBJ databases">
        <title>Novel microbial diversity and functional potential in the marine mammal oral microbiome.</title>
        <authorList>
            <person name="Dudek N.K."/>
            <person name="Sun C.L."/>
            <person name="Burstein D."/>
            <person name="Kantor R.S."/>
            <person name="Aliaga Goltsman D.S."/>
            <person name="Bik E.M."/>
            <person name="Thomas B.C."/>
            <person name="Banfield J.F."/>
            <person name="Relman D.A."/>
        </authorList>
    </citation>
    <scope>NUCLEOTIDE SEQUENCE [LARGE SCALE GENOMIC DNA]</scope>
    <source>
        <strain evidence="9">DOLJORAL78_47_16</strain>
    </source>
</reference>
<accession>A0A2G6KNB9</accession>
<dbReference type="InterPro" id="IPR013342">
    <property type="entry name" value="Mandelate_racemase_C"/>
</dbReference>
<dbReference type="EMBL" id="PDSK01000019">
    <property type="protein sequence ID" value="PIE36329.1"/>
    <property type="molecule type" value="Genomic_DNA"/>
</dbReference>
<feature type="binding site" evidence="6">
    <location>
        <position position="232"/>
    </location>
    <ligand>
        <name>Mg(2+)</name>
        <dbReference type="ChEBI" id="CHEBI:18420"/>
    </ligand>
</feature>
<dbReference type="PROSITE" id="PS00909">
    <property type="entry name" value="MR_MLE_2"/>
    <property type="match status" value="1"/>
</dbReference>
<evidence type="ECO:0000256" key="1">
    <source>
        <dbReference type="ARBA" id="ARBA00008031"/>
    </source>
</evidence>
<dbReference type="SUPFAM" id="SSF54826">
    <property type="entry name" value="Enolase N-terminal domain-like"/>
    <property type="match status" value="1"/>
</dbReference>
<evidence type="ECO:0000256" key="7">
    <source>
        <dbReference type="RuleBase" id="RU366006"/>
    </source>
</evidence>
<keyword evidence="3 6" id="KW-0460">Magnesium</keyword>
<dbReference type="InterPro" id="IPR018110">
    <property type="entry name" value="Mandel_Rmase/mucon_lact_enz_CS"/>
</dbReference>
<dbReference type="InterPro" id="IPR029017">
    <property type="entry name" value="Enolase-like_N"/>
</dbReference>
<evidence type="ECO:0000313" key="9">
    <source>
        <dbReference type="EMBL" id="PIE36329.1"/>
    </source>
</evidence>
<feature type="active site" description="Proton acceptor; specific for (R)-substrate epimerization" evidence="5">
    <location>
        <position position="157"/>
    </location>
</feature>
<dbReference type="GO" id="GO:0016855">
    <property type="term" value="F:racemase and epimerase activity, acting on amino acids and derivatives"/>
    <property type="evidence" value="ECO:0007669"/>
    <property type="project" value="UniProtKB-UniRule"/>
</dbReference>
<dbReference type="SFLD" id="SFLDG00180">
    <property type="entry name" value="muconate_cycloisomerase"/>
    <property type="match status" value="1"/>
</dbReference>
<organism evidence="9 10">
    <name type="scientific">candidate division KSB3 bacterium</name>
    <dbReference type="NCBI Taxonomy" id="2044937"/>
    <lineage>
        <taxon>Bacteria</taxon>
        <taxon>candidate division KSB3</taxon>
    </lineage>
</organism>
<sequence>MKTATHIITLKSRYPFRIARRKEALTEKSSVMIRLEHEGVVGLGEAQPSLYYYGETIESVQQVVEQAIPLLGDNPFLLEDILHELNATFPEAPAAIAGLDIALHDLVGKLLNVPLYKLFGLNPQKTPQTSYTLGIDTIPATLERLEAARQYPILKVKVGLPGDVEMVKAIRERSDAIIRVDANCGWGVDEAIERINALEAYNIELVEQPIAAKNYEGLRKIRDNVNVPIMADEDAITSEDLPALVGCVDAINIKLMKCRGLREARRMIDTAHIFGMKVMLGCMSESSLAITAAAHLSPLLDYADLDANLLISNDPFNGVKVRDGKLMLPDRSGVGVLPV</sequence>
<dbReference type="InterPro" id="IPR013341">
    <property type="entry name" value="Mandelate_racemase_N_dom"/>
</dbReference>
<dbReference type="EC" id="5.1.1.-" evidence="7"/>
<feature type="binding site" evidence="6">
    <location>
        <position position="207"/>
    </location>
    <ligand>
        <name>Mg(2+)</name>
        <dbReference type="ChEBI" id="CHEBI:18420"/>
    </ligand>
</feature>
<evidence type="ECO:0000256" key="3">
    <source>
        <dbReference type="ARBA" id="ARBA00022842"/>
    </source>
</evidence>
<gene>
    <name evidence="9" type="ORF">CSA56_00500</name>
</gene>
<dbReference type="GO" id="GO:0046872">
    <property type="term" value="F:metal ion binding"/>
    <property type="evidence" value="ECO:0007669"/>
    <property type="project" value="UniProtKB-KW"/>
</dbReference>
<evidence type="ECO:0000259" key="8">
    <source>
        <dbReference type="SMART" id="SM00922"/>
    </source>
</evidence>
<feature type="binding site" evidence="6">
    <location>
        <position position="181"/>
    </location>
    <ligand>
        <name>Mg(2+)</name>
        <dbReference type="ChEBI" id="CHEBI:18420"/>
    </ligand>
</feature>
<dbReference type="Proteomes" id="UP000230821">
    <property type="component" value="Unassembled WGS sequence"/>
</dbReference>
<evidence type="ECO:0000313" key="10">
    <source>
        <dbReference type="Proteomes" id="UP000230821"/>
    </source>
</evidence>
<evidence type="ECO:0000256" key="2">
    <source>
        <dbReference type="ARBA" id="ARBA00022723"/>
    </source>
</evidence>
<comment type="cofactor">
    <cofactor evidence="6 7">
        <name>Mg(2+)</name>
        <dbReference type="ChEBI" id="CHEBI:18420"/>
    </cofactor>
    <text evidence="6 7">Binds 1 Mg(2+) ion per subunit.</text>
</comment>
<keyword evidence="4 7" id="KW-0413">Isomerase</keyword>
<dbReference type="AlphaFoldDB" id="A0A2G6KNB9"/>
<dbReference type="SFLD" id="SFLDF00010">
    <property type="entry name" value="dipeptide_epimerase"/>
    <property type="match status" value="1"/>
</dbReference>
<dbReference type="GO" id="GO:0009063">
    <property type="term" value="P:amino acid catabolic process"/>
    <property type="evidence" value="ECO:0007669"/>
    <property type="project" value="InterPro"/>
</dbReference>
<keyword evidence="2 6" id="KW-0479">Metal-binding</keyword>
<dbReference type="InterPro" id="IPR034593">
    <property type="entry name" value="DgoD-like"/>
</dbReference>
<proteinExistence type="inferred from homology"/>
<dbReference type="SMART" id="SM00922">
    <property type="entry name" value="MR_MLE"/>
    <property type="match status" value="1"/>
</dbReference>
<dbReference type="SFLD" id="SFLDS00001">
    <property type="entry name" value="Enolase"/>
    <property type="match status" value="1"/>
</dbReference>
<dbReference type="PANTHER" id="PTHR48080">
    <property type="entry name" value="D-GALACTONATE DEHYDRATASE-RELATED"/>
    <property type="match status" value="1"/>
</dbReference>
<evidence type="ECO:0000256" key="4">
    <source>
        <dbReference type="ARBA" id="ARBA00023235"/>
    </source>
</evidence>
<dbReference type="Pfam" id="PF02746">
    <property type="entry name" value="MR_MLE_N"/>
    <property type="match status" value="1"/>
</dbReference>
<comment type="similarity">
    <text evidence="1 7">Belongs to the mandelate racemase/muconate lactonizing enzyme family.</text>
</comment>
<dbReference type="InterPro" id="IPR036849">
    <property type="entry name" value="Enolase-like_C_sf"/>
</dbReference>
<evidence type="ECO:0000256" key="6">
    <source>
        <dbReference type="PIRSR" id="PIRSR634603-3"/>
    </source>
</evidence>
<evidence type="ECO:0000256" key="5">
    <source>
        <dbReference type="PIRSR" id="PIRSR634603-1"/>
    </source>
</evidence>
<feature type="domain" description="Mandelate racemase/muconate lactonizing enzyme C-terminal" evidence="8">
    <location>
        <begin position="138"/>
        <end position="228"/>
    </location>
</feature>
<dbReference type="PANTHER" id="PTHR48080:SF3">
    <property type="entry name" value="ENOLASE SUPERFAMILY MEMBER DDB_G0284701"/>
    <property type="match status" value="1"/>
</dbReference>
<dbReference type="Gene3D" id="3.30.390.10">
    <property type="entry name" value="Enolase-like, N-terminal domain"/>
    <property type="match status" value="1"/>
</dbReference>
<dbReference type="Pfam" id="PF13378">
    <property type="entry name" value="MR_MLE_C"/>
    <property type="match status" value="1"/>
</dbReference>
<feature type="active site" description="Proton acceptor; specific for (S)-substrate epimerization" evidence="5">
    <location>
        <position position="254"/>
    </location>
</feature>
<dbReference type="InterPro" id="IPR034603">
    <property type="entry name" value="Dipeptide_epimerase"/>
</dbReference>
<dbReference type="PROSITE" id="PS00908">
    <property type="entry name" value="MR_MLE_1"/>
    <property type="match status" value="1"/>
</dbReference>
<dbReference type="CDD" id="cd03319">
    <property type="entry name" value="L-Ala-DL-Glu_epimerase"/>
    <property type="match status" value="1"/>
</dbReference>
<dbReference type="InterPro" id="IPR029065">
    <property type="entry name" value="Enolase_C-like"/>
</dbReference>
<protein>
    <recommendedName>
        <fullName evidence="7">Dipeptide epimerase</fullName>
        <ecNumber evidence="7">5.1.1.-</ecNumber>
    </recommendedName>
</protein>
<name>A0A2G6KNB9_9BACT</name>
<dbReference type="Gene3D" id="3.20.20.120">
    <property type="entry name" value="Enolase-like C-terminal domain"/>
    <property type="match status" value="1"/>
</dbReference>
<dbReference type="SUPFAM" id="SSF51604">
    <property type="entry name" value="Enolase C-terminal domain-like"/>
    <property type="match status" value="1"/>
</dbReference>
<comment type="caution">
    <text evidence="9">The sequence shown here is derived from an EMBL/GenBank/DDBJ whole genome shotgun (WGS) entry which is preliminary data.</text>
</comment>